<name>A0A2S0ME10_9BURK</name>
<evidence type="ECO:0000256" key="1">
    <source>
        <dbReference type="SAM" id="MobiDB-lite"/>
    </source>
</evidence>
<dbReference type="RefSeq" id="WP_106702689.1">
    <property type="nucleotide sequence ID" value="NZ_CP027666.1"/>
</dbReference>
<sequence>MNPPSPKVRTPPAKPARASVRPTSRWAAAWAALARVWRRMPRSWLAALTVAPLGLVSMGALGGLLYFAVAPLVWPVFGNLNEWRGDGVWPATVAVGMLWSLGFVLAGWLNQRGLARGWSPRRRRLAYAAVLWLGAALLWVLVAATSDIRFS</sequence>
<organism evidence="3 4">
    <name type="scientific">Ottowia oryzae</name>
    <dbReference type="NCBI Taxonomy" id="2109914"/>
    <lineage>
        <taxon>Bacteria</taxon>
        <taxon>Pseudomonadati</taxon>
        <taxon>Pseudomonadota</taxon>
        <taxon>Betaproteobacteria</taxon>
        <taxon>Burkholderiales</taxon>
        <taxon>Comamonadaceae</taxon>
        <taxon>Ottowia</taxon>
    </lineage>
</organism>
<feature type="transmembrane region" description="Helical" evidence="2">
    <location>
        <begin position="88"/>
        <end position="109"/>
    </location>
</feature>
<feature type="transmembrane region" description="Helical" evidence="2">
    <location>
        <begin position="44"/>
        <end position="68"/>
    </location>
</feature>
<keyword evidence="2" id="KW-1133">Transmembrane helix</keyword>
<feature type="transmembrane region" description="Helical" evidence="2">
    <location>
        <begin position="125"/>
        <end position="144"/>
    </location>
</feature>
<dbReference type="Proteomes" id="UP000239709">
    <property type="component" value="Chromosome"/>
</dbReference>
<feature type="region of interest" description="Disordered" evidence="1">
    <location>
        <begin position="1"/>
        <end position="20"/>
    </location>
</feature>
<reference evidence="3 4" key="1">
    <citation type="submission" date="2018-03" db="EMBL/GenBank/DDBJ databases">
        <title>Genome sequencing of Ottowia sp.</title>
        <authorList>
            <person name="Kim S.-J."/>
            <person name="Heo J."/>
            <person name="Kwon S.-W."/>
        </authorList>
    </citation>
    <scope>NUCLEOTIDE SEQUENCE [LARGE SCALE GENOMIC DNA]</scope>
    <source>
        <strain evidence="3 4">KADR8-3</strain>
    </source>
</reference>
<gene>
    <name evidence="3" type="ORF">C6570_07660</name>
</gene>
<dbReference type="EMBL" id="CP027666">
    <property type="protein sequence ID" value="AVO34134.1"/>
    <property type="molecule type" value="Genomic_DNA"/>
</dbReference>
<accession>A0A2S0ME10</accession>
<protein>
    <submittedName>
        <fullName evidence="3">Uncharacterized protein</fullName>
    </submittedName>
</protein>
<keyword evidence="4" id="KW-1185">Reference proteome</keyword>
<keyword evidence="2" id="KW-0812">Transmembrane</keyword>
<evidence type="ECO:0000256" key="2">
    <source>
        <dbReference type="SAM" id="Phobius"/>
    </source>
</evidence>
<dbReference type="KEGG" id="otk:C6570_07660"/>
<evidence type="ECO:0000313" key="4">
    <source>
        <dbReference type="Proteomes" id="UP000239709"/>
    </source>
</evidence>
<evidence type="ECO:0000313" key="3">
    <source>
        <dbReference type="EMBL" id="AVO34134.1"/>
    </source>
</evidence>
<keyword evidence="2" id="KW-0472">Membrane</keyword>
<dbReference type="OrthoDB" id="8690194at2"/>
<proteinExistence type="predicted"/>
<dbReference type="AlphaFoldDB" id="A0A2S0ME10"/>